<gene>
    <name evidence="2" type="ORF">ACFOMD_07895</name>
</gene>
<keyword evidence="1" id="KW-0732">Signal</keyword>
<dbReference type="RefSeq" id="WP_380859439.1">
    <property type="nucleotide sequence ID" value="NZ_JBHRXV010000004.1"/>
</dbReference>
<keyword evidence="3" id="KW-1185">Reference proteome</keyword>
<accession>A0ABV7X8R2</accession>
<evidence type="ECO:0008006" key="4">
    <source>
        <dbReference type="Google" id="ProtNLM"/>
    </source>
</evidence>
<sequence length="252" mass="25955">MKKLAITLAVLALPAPAFADTASLYREGKFAEAAKTGAQEATPESQTFAARSLLALAAFRTADKARAIAICNEAAELADKALAARPGYGPAILQKGIAVGYVAKLERSQGKGKAARKLMDEARTALPNDAIAWAALGGWHGEAVATLGGFLANAALGAKKAEATRAFETALTKPGAGAAVPTYYAFTLLSLDADNAPRAEALLAQAAKAAPGDAFDTMLKRQAAQVLPLLQKKDVAGARALAKRLQPFGTLV</sequence>
<comment type="caution">
    <text evidence="2">The sequence shown here is derived from an EMBL/GenBank/DDBJ whole genome shotgun (WGS) entry which is preliminary data.</text>
</comment>
<feature type="chain" id="PRO_5045809415" description="Tetratricopeptide repeat protein" evidence="1">
    <location>
        <begin position="20"/>
        <end position="252"/>
    </location>
</feature>
<evidence type="ECO:0000313" key="3">
    <source>
        <dbReference type="Proteomes" id="UP001595615"/>
    </source>
</evidence>
<proteinExistence type="predicted"/>
<feature type="signal peptide" evidence="1">
    <location>
        <begin position="1"/>
        <end position="19"/>
    </location>
</feature>
<reference evidence="3" key="1">
    <citation type="journal article" date="2019" name="Int. J. Syst. Evol. Microbiol.">
        <title>The Global Catalogue of Microorganisms (GCM) 10K type strain sequencing project: providing services to taxonomists for standard genome sequencing and annotation.</title>
        <authorList>
            <consortium name="The Broad Institute Genomics Platform"/>
            <consortium name="The Broad Institute Genome Sequencing Center for Infectious Disease"/>
            <person name="Wu L."/>
            <person name="Ma J."/>
        </authorList>
    </citation>
    <scope>NUCLEOTIDE SEQUENCE [LARGE SCALE GENOMIC DNA]</scope>
    <source>
        <strain evidence="3">KCTC 42644</strain>
    </source>
</reference>
<organism evidence="2 3">
    <name type="scientific">Sphingoaurantiacus capsulatus</name>
    <dbReference type="NCBI Taxonomy" id="1771310"/>
    <lineage>
        <taxon>Bacteria</taxon>
        <taxon>Pseudomonadati</taxon>
        <taxon>Pseudomonadota</taxon>
        <taxon>Alphaproteobacteria</taxon>
        <taxon>Sphingomonadales</taxon>
        <taxon>Sphingosinicellaceae</taxon>
        <taxon>Sphingoaurantiacus</taxon>
    </lineage>
</organism>
<evidence type="ECO:0000256" key="1">
    <source>
        <dbReference type="SAM" id="SignalP"/>
    </source>
</evidence>
<name>A0ABV7X8R2_9SPHN</name>
<dbReference type="InterPro" id="IPR011990">
    <property type="entry name" value="TPR-like_helical_dom_sf"/>
</dbReference>
<protein>
    <recommendedName>
        <fullName evidence="4">Tetratricopeptide repeat protein</fullName>
    </recommendedName>
</protein>
<evidence type="ECO:0000313" key="2">
    <source>
        <dbReference type="EMBL" id="MFC3712486.1"/>
    </source>
</evidence>
<dbReference type="Proteomes" id="UP001595615">
    <property type="component" value="Unassembled WGS sequence"/>
</dbReference>
<dbReference type="EMBL" id="JBHRXV010000004">
    <property type="protein sequence ID" value="MFC3712486.1"/>
    <property type="molecule type" value="Genomic_DNA"/>
</dbReference>
<dbReference type="Gene3D" id="1.25.40.10">
    <property type="entry name" value="Tetratricopeptide repeat domain"/>
    <property type="match status" value="1"/>
</dbReference>
<dbReference type="SUPFAM" id="SSF48452">
    <property type="entry name" value="TPR-like"/>
    <property type="match status" value="1"/>
</dbReference>